<comment type="caution">
    <text evidence="2">The sequence shown here is derived from an EMBL/GenBank/DDBJ whole genome shotgun (WGS) entry which is preliminary data.</text>
</comment>
<proteinExistence type="predicted"/>
<sequence length="65" mass="7716">MKFADWLFEQLERDDYVGDLARRVEGDDLFPDSGNRAIYEGYFETFDAEVQAQFDRVWDAWEAEA</sequence>
<evidence type="ECO:0000313" key="3">
    <source>
        <dbReference type="Proteomes" id="UP001589896"/>
    </source>
</evidence>
<evidence type="ECO:0000313" key="2">
    <source>
        <dbReference type="EMBL" id="MFC0681672.1"/>
    </source>
</evidence>
<dbReference type="EMBL" id="JBHLTG010000009">
    <property type="protein sequence ID" value="MFC0681672.1"/>
    <property type="molecule type" value="Genomic_DNA"/>
</dbReference>
<dbReference type="Proteomes" id="UP001589896">
    <property type="component" value="Unassembled WGS sequence"/>
</dbReference>
<evidence type="ECO:0000259" key="1">
    <source>
        <dbReference type="Pfam" id="PF06855"/>
    </source>
</evidence>
<dbReference type="Pfam" id="PF06855">
    <property type="entry name" value="YozE_SAM_like"/>
    <property type="match status" value="1"/>
</dbReference>
<dbReference type="SUPFAM" id="SSF140652">
    <property type="entry name" value="YozE-like"/>
    <property type="match status" value="1"/>
</dbReference>
<dbReference type="Gene3D" id="1.10.150.260">
    <property type="entry name" value="YozE SAM-like"/>
    <property type="match status" value="1"/>
</dbReference>
<protein>
    <submittedName>
        <fullName evidence="2">YozE family protein</fullName>
    </submittedName>
</protein>
<accession>A0ABV6RYX3</accession>
<reference evidence="2 3" key="1">
    <citation type="submission" date="2024-09" db="EMBL/GenBank/DDBJ databases">
        <authorList>
            <person name="Sun Q."/>
            <person name="Mori K."/>
        </authorList>
    </citation>
    <scope>NUCLEOTIDE SEQUENCE [LARGE SCALE GENOMIC DNA]</scope>
    <source>
        <strain evidence="2 3">KCTC 23076</strain>
    </source>
</reference>
<dbReference type="RefSeq" id="WP_386674722.1">
    <property type="nucleotide sequence ID" value="NZ_JBHLTG010000009.1"/>
</dbReference>
<organism evidence="2 3">
    <name type="scientific">Lysobacter korlensis</name>
    <dbReference type="NCBI Taxonomy" id="553636"/>
    <lineage>
        <taxon>Bacteria</taxon>
        <taxon>Pseudomonadati</taxon>
        <taxon>Pseudomonadota</taxon>
        <taxon>Gammaproteobacteria</taxon>
        <taxon>Lysobacterales</taxon>
        <taxon>Lysobacteraceae</taxon>
        <taxon>Lysobacter</taxon>
    </lineage>
</organism>
<feature type="domain" description="YozE SAM-like" evidence="1">
    <location>
        <begin position="3"/>
        <end position="62"/>
    </location>
</feature>
<gene>
    <name evidence="2" type="ORF">ACFFGH_27900</name>
</gene>
<name>A0ABV6RYX3_9GAMM</name>
<keyword evidence="3" id="KW-1185">Reference proteome</keyword>
<dbReference type="InterPro" id="IPR036806">
    <property type="entry name" value="YozE_SAM-like_sf"/>
</dbReference>
<dbReference type="InterPro" id="IPR023089">
    <property type="entry name" value="YozE_SAM-like"/>
</dbReference>